<protein>
    <submittedName>
        <fullName evidence="2">Anion exchange protein</fullName>
    </submittedName>
</protein>
<sequence length="997" mass="111531">MPLRPSITGPEFRGSTSDVASNRRRASFSEQIPARHPSVTGGGNDLLADSLIVPQGLILGNQPDTPIDNVRKIIEQKDANDPAPLLCEMMYLTTESEEDEESELHWEQISRWIKYEQKVEGDGTRFSKPHITLLNLQSLIQLKNCIRKGVVILDSDATSFVRLVDSMIHSWIDCGFCDADQANLVKDVLYAPKLHLVQGKMRRINEMSCGNATGSMNVDLDPGRSYDKDDVSEAESTKFEDADERLLKKLDPNTEASVIFVANVEALERPLTAFIRLAKSQLLYPEIPDHPLPVKFIFVVLNPRDNYVNETVSIGRAMGSLFADEVFKKVAFHTRTKHTIADAIEEFLTQIVAIPPGKCSTDTRWEPHEDNEVAARKMGMLYADYEDPFDDTFDQRDEEKSGIVRTGKLFGGLFQDIKAKAPFFASEFTDFFRGRISQSLAVVIFVFFANITSIITFGAVMERALHHQMAAIENIICGGISGIIFALFSGQPLNILSATGPTLIFEKILYDFCTQSHWEFLPFRFWVGVWVALLLFILVATDASALVGLITRFTEEAFATLISVVFIVQAFQKLYEIGYEAPITIHPEEVLQSTCHCRLEVNDPNGTTYSKNLSVGVTRCHELGGTPEGLQCFFKPDVYMFSVVLTFGTFTIAYAIIRNTVSDFGVFIAIVLMTLLTHTIGLEVPSLKVPSSLRPTLDRAWIVDIMNIEHNWVIGIAFFPAAFYTILIVMDQQITAVIVNRKDNKLKKGYGYHLDLLIITILVLICSILGLPFYVAATVLSVMHVDSLKVESECAAPGEKPQFLGVKEQRLTAILSHVIILCSVFLTSLIKLVPLPVLTGIFLYMGVVSLLGQQFGVVSLLGQQFVQRIALLFMPIKHQPDYTWLRTVKMKRVHLFTIIQIASIVALFAVKFTSSISMVFPLMLVLMVIIRMYLLERIFSPQELVALDDKVCGFTEIMTPPTKRRPKIALNSTTDEESSVAFRPRAKSRNGSVPFTP</sequence>
<evidence type="ECO:0000313" key="2">
    <source>
        <dbReference type="WBParaSite" id="PS1159_v2.g21162.t3"/>
    </source>
</evidence>
<reference evidence="2" key="1">
    <citation type="submission" date="2022-11" db="UniProtKB">
        <authorList>
            <consortium name="WormBaseParasite"/>
        </authorList>
    </citation>
    <scope>IDENTIFICATION</scope>
</reference>
<evidence type="ECO:0000313" key="1">
    <source>
        <dbReference type="Proteomes" id="UP000887580"/>
    </source>
</evidence>
<dbReference type="WBParaSite" id="PS1159_v2.g21162.t3">
    <property type="protein sequence ID" value="PS1159_v2.g21162.t3"/>
    <property type="gene ID" value="PS1159_v2.g21162"/>
</dbReference>
<organism evidence="1 2">
    <name type="scientific">Panagrolaimus sp. PS1159</name>
    <dbReference type="NCBI Taxonomy" id="55785"/>
    <lineage>
        <taxon>Eukaryota</taxon>
        <taxon>Metazoa</taxon>
        <taxon>Ecdysozoa</taxon>
        <taxon>Nematoda</taxon>
        <taxon>Chromadorea</taxon>
        <taxon>Rhabditida</taxon>
        <taxon>Tylenchina</taxon>
        <taxon>Panagrolaimomorpha</taxon>
        <taxon>Panagrolaimoidea</taxon>
        <taxon>Panagrolaimidae</taxon>
        <taxon>Panagrolaimus</taxon>
    </lineage>
</organism>
<name>A0AC35FWK1_9BILA</name>
<accession>A0AC35FWK1</accession>
<dbReference type="Proteomes" id="UP000887580">
    <property type="component" value="Unplaced"/>
</dbReference>
<proteinExistence type="predicted"/>